<dbReference type="AlphaFoldDB" id="A0A1I2FST4"/>
<organism evidence="2 3">
    <name type="scientific">Dyella marensis</name>
    <dbReference type="NCBI Taxonomy" id="500610"/>
    <lineage>
        <taxon>Bacteria</taxon>
        <taxon>Pseudomonadati</taxon>
        <taxon>Pseudomonadota</taxon>
        <taxon>Gammaproteobacteria</taxon>
        <taxon>Lysobacterales</taxon>
        <taxon>Rhodanobacteraceae</taxon>
        <taxon>Dyella</taxon>
    </lineage>
</organism>
<reference evidence="3" key="1">
    <citation type="submission" date="2016-10" db="EMBL/GenBank/DDBJ databases">
        <authorList>
            <person name="Varghese N."/>
            <person name="Submissions S."/>
        </authorList>
    </citation>
    <scope>NUCLEOTIDE SEQUENCE [LARGE SCALE GENOMIC DNA]</scope>
    <source>
        <strain evidence="3">UNC178MFTsu3.1</strain>
    </source>
</reference>
<sequence>MRGGERGFSLVELLAALAIVAVLAAVALPAYRRHAYRARRVEGKELLLRIAHAQERHYATYNRYGDLADLGFAEPAWSEQGFYRATLRLGAGDSPQSFVAVAWPSAAQTGDACGVLSVDDTGRKEAAGSGDAAGGGACW</sequence>
<keyword evidence="1" id="KW-0812">Transmembrane</keyword>
<dbReference type="Pfam" id="PF07963">
    <property type="entry name" value="N_methyl"/>
    <property type="match status" value="1"/>
</dbReference>
<dbReference type="EMBL" id="FONH01000007">
    <property type="protein sequence ID" value="SFF08053.1"/>
    <property type="molecule type" value="Genomic_DNA"/>
</dbReference>
<protein>
    <submittedName>
        <fullName evidence="2">Type IV pilus assembly protein PilE</fullName>
    </submittedName>
</protein>
<gene>
    <name evidence="2" type="ORF">SAMN02799615_02355</name>
</gene>
<dbReference type="Pfam" id="PF16732">
    <property type="entry name" value="ComP_DUS"/>
    <property type="match status" value="1"/>
</dbReference>
<dbReference type="GO" id="GO:0043683">
    <property type="term" value="P:type IV pilus assembly"/>
    <property type="evidence" value="ECO:0007669"/>
    <property type="project" value="InterPro"/>
</dbReference>
<dbReference type="Proteomes" id="UP000199477">
    <property type="component" value="Unassembled WGS sequence"/>
</dbReference>
<feature type="transmembrane region" description="Helical" evidence="1">
    <location>
        <begin position="13"/>
        <end position="31"/>
    </location>
</feature>
<dbReference type="InterPro" id="IPR012902">
    <property type="entry name" value="N_methyl_site"/>
</dbReference>
<dbReference type="RefSeq" id="WP_143096516.1">
    <property type="nucleotide sequence ID" value="NZ_FONH01000007.1"/>
</dbReference>
<dbReference type="NCBIfam" id="TIGR02532">
    <property type="entry name" value="IV_pilin_GFxxxE"/>
    <property type="match status" value="1"/>
</dbReference>
<accession>A0A1I2FST4</accession>
<keyword evidence="1" id="KW-1133">Transmembrane helix</keyword>
<keyword evidence="3" id="KW-1185">Reference proteome</keyword>
<dbReference type="InterPro" id="IPR045584">
    <property type="entry name" value="Pilin-like"/>
</dbReference>
<evidence type="ECO:0000313" key="2">
    <source>
        <dbReference type="EMBL" id="SFF08053.1"/>
    </source>
</evidence>
<dbReference type="PROSITE" id="PS00409">
    <property type="entry name" value="PROKAR_NTER_METHYL"/>
    <property type="match status" value="1"/>
</dbReference>
<dbReference type="STRING" id="500610.SAMN02799615_02355"/>
<dbReference type="InterPro" id="IPR031982">
    <property type="entry name" value="PilE-like"/>
</dbReference>
<name>A0A1I2FST4_9GAMM</name>
<proteinExistence type="predicted"/>
<keyword evidence="1" id="KW-0472">Membrane</keyword>
<evidence type="ECO:0000256" key="1">
    <source>
        <dbReference type="SAM" id="Phobius"/>
    </source>
</evidence>
<dbReference type="SUPFAM" id="SSF54523">
    <property type="entry name" value="Pili subunits"/>
    <property type="match status" value="1"/>
</dbReference>
<dbReference type="Gene3D" id="3.30.700.10">
    <property type="entry name" value="Glycoprotein, Type 4 Pilin"/>
    <property type="match status" value="1"/>
</dbReference>
<evidence type="ECO:0000313" key="3">
    <source>
        <dbReference type="Proteomes" id="UP000199477"/>
    </source>
</evidence>